<organism evidence="1 2">
    <name type="scientific">Tetranychus urticae</name>
    <name type="common">Two-spotted spider mite</name>
    <dbReference type="NCBI Taxonomy" id="32264"/>
    <lineage>
        <taxon>Eukaryota</taxon>
        <taxon>Metazoa</taxon>
        <taxon>Ecdysozoa</taxon>
        <taxon>Arthropoda</taxon>
        <taxon>Chelicerata</taxon>
        <taxon>Arachnida</taxon>
        <taxon>Acari</taxon>
        <taxon>Acariformes</taxon>
        <taxon>Trombidiformes</taxon>
        <taxon>Prostigmata</taxon>
        <taxon>Eleutherengona</taxon>
        <taxon>Raphignathae</taxon>
        <taxon>Tetranychoidea</taxon>
        <taxon>Tetranychidae</taxon>
        <taxon>Tetranychus</taxon>
    </lineage>
</organism>
<dbReference type="AlphaFoldDB" id="T1K9X1"/>
<dbReference type="EMBL" id="CAEY01001893">
    <property type="status" value="NOT_ANNOTATED_CDS"/>
    <property type="molecule type" value="Genomic_DNA"/>
</dbReference>
<protein>
    <submittedName>
        <fullName evidence="1">Uncharacterized protein</fullName>
    </submittedName>
</protein>
<sequence>MDTRPEVMSSKIEFLEAKVDALGRIQKEFFNTIETQIVEGRFEPKRLIELKYKAKFTKKLVKRRYDPAWRLMIKRLQEERVKADTLRTIKSTFLFGPKDPIPFVRKLAEILFGHDRLVKTMMGKNGQPLKGIKPCDRNEFFTSEEEQLFLDLMKLVDEKLFDDEDAFEYLVRRIVNQLGRDLARPPIRLPRCLHFNRADNIRAITDYFPRVTRPGPARTDPQCNDNVINID</sequence>
<dbReference type="HOGENOM" id="CLU_1201190_0_0_1"/>
<keyword evidence="2" id="KW-1185">Reference proteome</keyword>
<evidence type="ECO:0000313" key="2">
    <source>
        <dbReference type="Proteomes" id="UP000015104"/>
    </source>
</evidence>
<evidence type="ECO:0000313" key="1">
    <source>
        <dbReference type="EnsemblMetazoa" id="tetur07g06470.1"/>
    </source>
</evidence>
<reference evidence="2" key="1">
    <citation type="submission" date="2011-08" db="EMBL/GenBank/DDBJ databases">
        <authorList>
            <person name="Rombauts S."/>
        </authorList>
    </citation>
    <scope>NUCLEOTIDE SEQUENCE</scope>
    <source>
        <strain evidence="2">London</strain>
    </source>
</reference>
<proteinExistence type="predicted"/>
<name>T1K9X1_TETUR</name>
<reference evidence="1" key="2">
    <citation type="submission" date="2015-06" db="UniProtKB">
        <authorList>
            <consortium name="EnsemblMetazoa"/>
        </authorList>
    </citation>
    <scope>IDENTIFICATION</scope>
</reference>
<dbReference type="Proteomes" id="UP000015104">
    <property type="component" value="Unassembled WGS sequence"/>
</dbReference>
<dbReference type="EnsemblMetazoa" id="tetur07g06470.1">
    <property type="protein sequence ID" value="tetur07g06470.1"/>
    <property type="gene ID" value="tetur07g06470"/>
</dbReference>
<accession>T1K9X1</accession>